<dbReference type="Gene3D" id="3.40.190.150">
    <property type="entry name" value="Bordetella uptake gene, domain 1"/>
    <property type="match status" value="1"/>
</dbReference>
<dbReference type="InterPro" id="IPR042100">
    <property type="entry name" value="Bug_dom1"/>
</dbReference>
<dbReference type="EMBL" id="JAETWB010000013">
    <property type="protein sequence ID" value="MBL6080329.1"/>
    <property type="molecule type" value="Genomic_DNA"/>
</dbReference>
<accession>A0ABS1U6K6</accession>
<evidence type="ECO:0000313" key="3">
    <source>
        <dbReference type="Proteomes" id="UP000660885"/>
    </source>
</evidence>
<gene>
    <name evidence="2" type="ORF">JMJ56_20130</name>
</gene>
<sequence>MPHRIPRRPLLAAALALPHLARAEAWPTRPVRIVISWPPGGGADIPMRLAAPAMQQVLGQPVVLENRAGASGSVGAGVVAQAAPDGYTALADTAAGAVNNLLIPGLPYDFAAALLPISQMVKSPLICVVRPDHPAKDLQGLLARLRSAPGQIPYASSGTGTATHLAPAMLLRQARLSANHVSYRGGAASVAGILAGDAEFVFSTLPQAAPLVIDGRLRGIAVSTKERLVNLPAVPTVAEQGFPGFDIYDWLGFYAPRGTPELAVNRLAEAAAAGMRDPGAVKRLGEIGMIPVGSGPNEFGAFFADQRQRMGELIRAEGIRVE</sequence>
<dbReference type="Proteomes" id="UP000660885">
    <property type="component" value="Unassembled WGS sequence"/>
</dbReference>
<keyword evidence="3" id="KW-1185">Reference proteome</keyword>
<dbReference type="PANTHER" id="PTHR42928">
    <property type="entry name" value="TRICARBOXYLATE-BINDING PROTEIN"/>
    <property type="match status" value="1"/>
</dbReference>
<dbReference type="InterPro" id="IPR005064">
    <property type="entry name" value="BUG"/>
</dbReference>
<comment type="caution">
    <text evidence="2">The sequence shown here is derived from an EMBL/GenBank/DDBJ whole genome shotgun (WGS) entry which is preliminary data.</text>
</comment>
<reference evidence="2 3" key="1">
    <citation type="submission" date="2021-01" db="EMBL/GenBank/DDBJ databases">
        <title>Belnapia mucosa sp. nov. and Belnapia arida sp. nov., isolated from the Tabernas Desert (Almeria, Spain).</title>
        <authorList>
            <person name="Molina-Menor E."/>
            <person name="Vidal-Verdu A."/>
            <person name="Calonge A."/>
            <person name="Satari L."/>
            <person name="Pereto J."/>
            <person name="Porcar M."/>
        </authorList>
    </citation>
    <scope>NUCLEOTIDE SEQUENCE [LARGE SCALE GENOMIC DNA]</scope>
    <source>
        <strain evidence="2 3">T18</strain>
    </source>
</reference>
<evidence type="ECO:0000313" key="2">
    <source>
        <dbReference type="EMBL" id="MBL6080329.1"/>
    </source>
</evidence>
<organism evidence="2 3">
    <name type="scientific">Belnapia arida</name>
    <dbReference type="NCBI Taxonomy" id="2804533"/>
    <lineage>
        <taxon>Bacteria</taxon>
        <taxon>Pseudomonadati</taxon>
        <taxon>Pseudomonadota</taxon>
        <taxon>Alphaproteobacteria</taxon>
        <taxon>Acetobacterales</taxon>
        <taxon>Roseomonadaceae</taxon>
        <taxon>Belnapia</taxon>
    </lineage>
</organism>
<dbReference type="PIRSF" id="PIRSF017082">
    <property type="entry name" value="YflP"/>
    <property type="match status" value="1"/>
</dbReference>
<comment type="similarity">
    <text evidence="1">Belongs to the UPF0065 (bug) family.</text>
</comment>
<dbReference type="SUPFAM" id="SSF53850">
    <property type="entry name" value="Periplasmic binding protein-like II"/>
    <property type="match status" value="1"/>
</dbReference>
<dbReference type="RefSeq" id="WP_202833569.1">
    <property type="nucleotide sequence ID" value="NZ_JAETWB010000013.1"/>
</dbReference>
<dbReference type="PANTHER" id="PTHR42928:SF5">
    <property type="entry name" value="BLR1237 PROTEIN"/>
    <property type="match status" value="1"/>
</dbReference>
<dbReference type="Gene3D" id="3.40.190.10">
    <property type="entry name" value="Periplasmic binding protein-like II"/>
    <property type="match status" value="1"/>
</dbReference>
<protein>
    <submittedName>
        <fullName evidence="2">Twin-arginine translocation pathway signal protein</fullName>
    </submittedName>
</protein>
<name>A0ABS1U6K6_9PROT</name>
<proteinExistence type="inferred from homology"/>
<evidence type="ECO:0000256" key="1">
    <source>
        <dbReference type="ARBA" id="ARBA00006987"/>
    </source>
</evidence>
<dbReference type="Pfam" id="PF03401">
    <property type="entry name" value="TctC"/>
    <property type="match status" value="1"/>
</dbReference>